<organism evidence="2">
    <name type="scientific">marine metagenome</name>
    <dbReference type="NCBI Taxonomy" id="408172"/>
    <lineage>
        <taxon>unclassified sequences</taxon>
        <taxon>metagenomes</taxon>
        <taxon>ecological metagenomes</taxon>
    </lineage>
</organism>
<dbReference type="AlphaFoldDB" id="A0A382SFP0"/>
<feature type="non-terminal residue" evidence="2">
    <location>
        <position position="297"/>
    </location>
</feature>
<feature type="domain" description="FlgD/Vpr Ig-like" evidence="1">
    <location>
        <begin position="108"/>
        <end position="168"/>
    </location>
</feature>
<accession>A0A382SFP0</accession>
<protein>
    <recommendedName>
        <fullName evidence="1">FlgD/Vpr Ig-like domain-containing protein</fullName>
    </recommendedName>
</protein>
<dbReference type="EMBL" id="UINC01128789">
    <property type="protein sequence ID" value="SVD08770.1"/>
    <property type="molecule type" value="Genomic_DNA"/>
</dbReference>
<reference evidence="2" key="1">
    <citation type="submission" date="2018-05" db="EMBL/GenBank/DDBJ databases">
        <authorList>
            <person name="Lanie J.A."/>
            <person name="Ng W.-L."/>
            <person name="Kazmierczak K.M."/>
            <person name="Andrzejewski T.M."/>
            <person name="Davidsen T.M."/>
            <person name="Wayne K.J."/>
            <person name="Tettelin H."/>
            <person name="Glass J.I."/>
            <person name="Rusch D."/>
            <person name="Podicherti R."/>
            <person name="Tsui H.-C.T."/>
            <person name="Winkler M.E."/>
        </authorList>
    </citation>
    <scope>NUCLEOTIDE SEQUENCE</scope>
</reference>
<dbReference type="InterPro" id="IPR026444">
    <property type="entry name" value="Secre_tail"/>
</dbReference>
<dbReference type="NCBIfam" id="TIGR04183">
    <property type="entry name" value="Por_Secre_tail"/>
    <property type="match status" value="1"/>
</dbReference>
<dbReference type="Pfam" id="PF13860">
    <property type="entry name" value="FlgD_ig"/>
    <property type="match status" value="1"/>
</dbReference>
<name>A0A382SFP0_9ZZZZ</name>
<gene>
    <name evidence="2" type="ORF">METZ01_LOCUS361624</name>
</gene>
<proteinExistence type="predicted"/>
<sequence>MHRWITVFAGLVLAFLPQHTAAETAIIGTVTDAEEMPVAGAHIAFIYEGDTLQVFDARTASNGGYTVLLSPISPITPTAIEETRGSGIPMTFQLLQNYPNPFNPNTVIQYALPEPGYVELSIYNVLGHRIRTLVDRYQEAGGYAVEWNGRNARGMGVSAGVYLYRLKAGAYEISGKMAMVDGAANKGVVFGGSRSHKPVALAQEEQDRYTVRITGEDIEDFQQTGVVIPEDDRLDFTVSRLSAFVTGGDITNALASNRSGDCATYANNYTSNVTDLVSGRDFAGDVRISVSGGKCVF</sequence>
<evidence type="ECO:0000259" key="1">
    <source>
        <dbReference type="Pfam" id="PF13860"/>
    </source>
</evidence>
<dbReference type="InterPro" id="IPR025965">
    <property type="entry name" value="FlgD/Vpr_Ig-like"/>
</dbReference>
<evidence type="ECO:0000313" key="2">
    <source>
        <dbReference type="EMBL" id="SVD08770.1"/>
    </source>
</evidence>
<dbReference type="Gene3D" id="2.60.40.4070">
    <property type="match status" value="1"/>
</dbReference>